<dbReference type="Gene3D" id="1.25.40.20">
    <property type="entry name" value="Ankyrin repeat-containing domain"/>
    <property type="match status" value="1"/>
</dbReference>
<gene>
    <name evidence="6" type="primary">SWPV1-019</name>
</gene>
<reference evidence="6 7" key="1">
    <citation type="journal article" date="2017" name="BMC Genomics">
        <title>Genomic characterization of two novel pathogenic avipoxviruses isolated from pacific shearwaters (Ardenna spp.).</title>
        <authorList>
            <person name="Sarker S."/>
            <person name="Das S."/>
            <person name="Lavers J.L."/>
            <person name="Hutton I."/>
            <person name="Helbig K."/>
            <person name="Imbery J."/>
            <person name="Upton C."/>
            <person name="Raidal S.R."/>
        </authorList>
    </citation>
    <scope>NUCLEOTIDE SEQUENCE [LARGE SCALE GENOMIC DNA]</scope>
    <source>
        <strain evidence="6 7">SWPV-1</strain>
    </source>
</reference>
<evidence type="ECO:0000256" key="3">
    <source>
        <dbReference type="PROSITE-ProRule" id="PRU00023"/>
    </source>
</evidence>
<dbReference type="Proteomes" id="UP000315116">
    <property type="component" value="Segment"/>
</dbReference>
<evidence type="ECO:0000256" key="1">
    <source>
        <dbReference type="ARBA" id="ARBA00022737"/>
    </source>
</evidence>
<dbReference type="PANTHER" id="PTHR24171">
    <property type="entry name" value="ANKYRIN REPEAT DOMAIN-CONTAINING PROTEIN 39-RELATED"/>
    <property type="match status" value="1"/>
</dbReference>
<dbReference type="InterPro" id="IPR018272">
    <property type="entry name" value="PRANC_domain"/>
</dbReference>
<feature type="repeat" description="ANK" evidence="3">
    <location>
        <begin position="165"/>
        <end position="188"/>
    </location>
</feature>
<name>A0A1V0S7N5_CNPV</name>
<dbReference type="SMART" id="SM00248">
    <property type="entry name" value="ANK"/>
    <property type="match status" value="7"/>
</dbReference>
<organism evidence="6 7">
    <name type="scientific">Shearwaterpox virus</name>
    <dbReference type="NCBI Taxonomy" id="1974596"/>
    <lineage>
        <taxon>Viruses</taxon>
        <taxon>Varidnaviria</taxon>
        <taxon>Bamfordvirae</taxon>
        <taxon>Nucleocytoviricota</taxon>
        <taxon>Pokkesviricetes</taxon>
        <taxon>Chitovirales</taxon>
        <taxon>Poxviridae</taxon>
        <taxon>Chordopoxvirinae</taxon>
        <taxon>Avipoxvirus</taxon>
        <taxon>Avipoxvirus canarypox</taxon>
        <taxon>Canarypox virus</taxon>
    </lineage>
</organism>
<dbReference type="PROSITE" id="PS50088">
    <property type="entry name" value="ANK_REPEAT"/>
    <property type="match status" value="4"/>
</dbReference>
<dbReference type="InterPro" id="IPR002110">
    <property type="entry name" value="Ankyrin_rpt"/>
</dbReference>
<dbReference type="PROSITE" id="PS50297">
    <property type="entry name" value="ANK_REP_REGION"/>
    <property type="match status" value="4"/>
</dbReference>
<dbReference type="PANTHER" id="PTHR24171:SF9">
    <property type="entry name" value="ANKYRIN REPEAT DOMAIN-CONTAINING PROTEIN 39"/>
    <property type="match status" value="1"/>
</dbReference>
<evidence type="ECO:0000256" key="4">
    <source>
        <dbReference type="SAM" id="Phobius"/>
    </source>
</evidence>
<feature type="repeat" description="ANK" evidence="3">
    <location>
        <begin position="195"/>
        <end position="227"/>
    </location>
</feature>
<feature type="repeat" description="ANK" evidence="3">
    <location>
        <begin position="132"/>
        <end position="164"/>
    </location>
</feature>
<dbReference type="EMBL" id="KX857216">
    <property type="protein sequence ID" value="ARF02636.1"/>
    <property type="molecule type" value="Genomic_DNA"/>
</dbReference>
<feature type="domain" description="PRANC" evidence="5">
    <location>
        <begin position="308"/>
        <end position="405"/>
    </location>
</feature>
<keyword evidence="2 3" id="KW-0040">ANK repeat</keyword>
<dbReference type="Pfam" id="PF09372">
    <property type="entry name" value="PRANC"/>
    <property type="match status" value="1"/>
</dbReference>
<feature type="repeat" description="ANK" evidence="3">
    <location>
        <begin position="99"/>
        <end position="131"/>
    </location>
</feature>
<keyword evidence="4" id="KW-0812">Transmembrane</keyword>
<evidence type="ECO:0000259" key="5">
    <source>
        <dbReference type="Pfam" id="PF09372"/>
    </source>
</evidence>
<dbReference type="Pfam" id="PF12796">
    <property type="entry name" value="Ank_2"/>
    <property type="match status" value="1"/>
</dbReference>
<evidence type="ECO:0000256" key="2">
    <source>
        <dbReference type="ARBA" id="ARBA00023043"/>
    </source>
</evidence>
<protein>
    <submittedName>
        <fullName evidence="6">SWPV1-019</fullName>
    </submittedName>
</protein>
<dbReference type="SUPFAM" id="SSF48403">
    <property type="entry name" value="Ankyrin repeat"/>
    <property type="match status" value="1"/>
</dbReference>
<dbReference type="InterPro" id="IPR036770">
    <property type="entry name" value="Ankyrin_rpt-contain_sf"/>
</dbReference>
<sequence>MHYIYVCEAIMENDDASLKRFLDDGFNPNIEYGIQFPLEIAVAFRNEEAIKMLIRYGAKPSPKICSNSSLHEAVLKDDYLMMKELLDKKAYVNNVLYFGAFTPLCLAVYHNKTNLVKLLLKYSADVNIPNIELSTPLHLAVRAKNIKIVKLLVNNEADIDIEDDYGNTPLTLAVESGNHEICNILLKKRIIKNNGLKSLLMIAAVNGNRDIVRMLVESGENVNLPFEFNSKSYTVLEAIKDNNPEMLSTEAVAELVAAVVISKCKYMSEDEEIGFSKNASVILETDSLIKVAMMCGEEFLNMEKIQIGKRNLYEICILKQNKHLDVTLLLNHYRKIINLYTQLQFYKHSMKRVIQLMSIRRSKLHKALTVTDDTLKSNPNWSVVPMEIKYIILGKMGNRELKKLIQIH</sequence>
<keyword evidence="4" id="KW-1133">Transmembrane helix</keyword>
<evidence type="ECO:0000313" key="7">
    <source>
        <dbReference type="Proteomes" id="UP000315116"/>
    </source>
</evidence>
<evidence type="ECO:0000313" key="6">
    <source>
        <dbReference type="EMBL" id="ARF02636.1"/>
    </source>
</evidence>
<keyword evidence="1" id="KW-0677">Repeat</keyword>
<accession>A0A1V0S7N5</accession>
<feature type="transmembrane region" description="Helical" evidence="4">
    <location>
        <begin position="90"/>
        <end position="109"/>
    </location>
</feature>
<dbReference type="Pfam" id="PF00023">
    <property type="entry name" value="Ank"/>
    <property type="match status" value="2"/>
</dbReference>
<proteinExistence type="predicted"/>
<dbReference type="PRINTS" id="PR01415">
    <property type="entry name" value="ANKYRIN"/>
</dbReference>
<keyword evidence="4" id="KW-0472">Membrane</keyword>